<dbReference type="EMBL" id="JANQDL010000064">
    <property type="protein sequence ID" value="MDH6063938.1"/>
    <property type="molecule type" value="Genomic_DNA"/>
</dbReference>
<dbReference type="Pfam" id="PF00664">
    <property type="entry name" value="ABC_membrane"/>
    <property type="match status" value="1"/>
</dbReference>
<dbReference type="CDD" id="cd03251">
    <property type="entry name" value="ABCC_MsbA"/>
    <property type="match status" value="1"/>
</dbReference>
<evidence type="ECO:0000256" key="3">
    <source>
        <dbReference type="ARBA" id="ARBA00022741"/>
    </source>
</evidence>
<evidence type="ECO:0000256" key="2">
    <source>
        <dbReference type="ARBA" id="ARBA00022692"/>
    </source>
</evidence>
<feature type="domain" description="ABC transmembrane type-1" evidence="9">
    <location>
        <begin position="18"/>
        <end position="322"/>
    </location>
</feature>
<evidence type="ECO:0000256" key="5">
    <source>
        <dbReference type="ARBA" id="ARBA00022989"/>
    </source>
</evidence>
<dbReference type="SUPFAM" id="SSF90123">
    <property type="entry name" value="ABC transporter transmembrane region"/>
    <property type="match status" value="1"/>
</dbReference>
<gene>
    <name evidence="10" type="ORF">NWP23_09190</name>
</gene>
<keyword evidence="2 7" id="KW-0812">Transmembrane</keyword>
<feature type="transmembrane region" description="Helical" evidence="7">
    <location>
        <begin position="180"/>
        <end position="197"/>
    </location>
</feature>
<dbReference type="GO" id="GO:0005524">
    <property type="term" value="F:ATP binding"/>
    <property type="evidence" value="ECO:0007669"/>
    <property type="project" value="UniProtKB-KW"/>
</dbReference>
<dbReference type="AlphaFoldDB" id="A0AA43GYP2"/>
<evidence type="ECO:0000256" key="1">
    <source>
        <dbReference type="ARBA" id="ARBA00004651"/>
    </source>
</evidence>
<comment type="subcellular location">
    <subcellularLocation>
        <location evidence="1">Cell membrane</location>
        <topology evidence="1">Multi-pass membrane protein</topology>
    </subcellularLocation>
</comment>
<sequence>MSTINQLMKFAKPYPGRIILTILLGFSGALFNGISTAMIVPIILKIVGQEIDLTNAPPIIKNVISPFDNFPETYRLVMMAGAIVLIIFFKNAASYASNLASSSISRTLTSDMRRAGVKLLLDIDINYYTKMKIGDLMTNVNGEVSRAAVSLNNMIKLIITIITIFIFIFILLSISWQLTIISTVLLGFVTLINQYAISRSKYFGKILTEMSKVQTSSLIETLSGIRLVKATANEERTYKKINQLIHNRETAEFKSQVNANIIGPTSEVAGLICLILIVFIGRIIFTEQIASFSAVLLTYLLVLLKLLPFVSQLNSIRSSFANNSASVEVVAEFLRRDNKPLMVNGDIPYTRLNQGIHFNHVSFSYPGTDKLVLKDVELYLPRGTTLALVGSSGGGKSTLADLLPRFYDPTSGYIAIDGLDIRKFDIKSLRRAMGIVSQDTFLFNDSVKNNITYGKPEARDEEIIAASKQANAYEFISKLPQGLDTLIGDRGVMLSGGQRQRLAIARALLQDPEILILDEATSALDTVSERLVQVAIDNLSRDRTTLVIAHRFSTVQKVDQIAVFDQGRVVELGTHEELLKKGGYYSRLYSMQFGEQEDKSSKYNQMSILLKKNIN</sequence>
<reference evidence="10 11" key="1">
    <citation type="journal article" date="2023" name="J. Phycol.">
        <title>Chrysosporum ovalisporum is synonymous with the true-branching cyanobacterium Umezakia natans (Nostocales/Aphanizomenonaceae).</title>
        <authorList>
            <person name="McGregor G.B."/>
            <person name="Sendall B.C."/>
            <person name="Niiyama Y."/>
            <person name="Tuji A."/>
            <person name="Willis A."/>
        </authorList>
    </citation>
    <scope>NUCLEOTIDE SEQUENCE [LARGE SCALE GENOMIC DNA]</scope>
    <source>
        <strain evidence="10 11">FSS-62</strain>
    </source>
</reference>
<keyword evidence="3" id="KW-0547">Nucleotide-binding</keyword>
<dbReference type="FunFam" id="3.40.50.300:FF:000218">
    <property type="entry name" value="Multidrug ABC transporter ATP-binding protein"/>
    <property type="match status" value="1"/>
</dbReference>
<keyword evidence="6 7" id="KW-0472">Membrane</keyword>
<keyword evidence="4 10" id="KW-0067">ATP-binding</keyword>
<feature type="transmembrane region" description="Helical" evidence="7">
    <location>
        <begin position="268"/>
        <end position="285"/>
    </location>
</feature>
<evidence type="ECO:0000259" key="9">
    <source>
        <dbReference type="PROSITE" id="PS50929"/>
    </source>
</evidence>
<dbReference type="GeneID" id="83685741"/>
<accession>A0AA43GYP2</accession>
<evidence type="ECO:0000259" key="8">
    <source>
        <dbReference type="PROSITE" id="PS50893"/>
    </source>
</evidence>
<evidence type="ECO:0000256" key="7">
    <source>
        <dbReference type="SAM" id="Phobius"/>
    </source>
</evidence>
<dbReference type="PROSITE" id="PS50893">
    <property type="entry name" value="ABC_TRANSPORTER_2"/>
    <property type="match status" value="1"/>
</dbReference>
<feature type="transmembrane region" description="Helical" evidence="7">
    <location>
        <begin position="154"/>
        <end position="174"/>
    </location>
</feature>
<dbReference type="Pfam" id="PF00005">
    <property type="entry name" value="ABC_tran"/>
    <property type="match status" value="1"/>
</dbReference>
<feature type="domain" description="ABC transporter" evidence="8">
    <location>
        <begin position="356"/>
        <end position="591"/>
    </location>
</feature>
<feature type="transmembrane region" description="Helical" evidence="7">
    <location>
        <begin position="291"/>
        <end position="310"/>
    </location>
</feature>
<evidence type="ECO:0000313" key="11">
    <source>
        <dbReference type="Proteomes" id="UP001159370"/>
    </source>
</evidence>
<feature type="transmembrane region" description="Helical" evidence="7">
    <location>
        <begin position="20"/>
        <end position="44"/>
    </location>
</feature>
<dbReference type="InterPro" id="IPR003439">
    <property type="entry name" value="ABC_transporter-like_ATP-bd"/>
</dbReference>
<dbReference type="InterPro" id="IPR011527">
    <property type="entry name" value="ABC1_TM_dom"/>
</dbReference>
<dbReference type="Gene3D" id="1.20.1560.10">
    <property type="entry name" value="ABC transporter type 1, transmembrane domain"/>
    <property type="match status" value="1"/>
</dbReference>
<dbReference type="GO" id="GO:0016887">
    <property type="term" value="F:ATP hydrolysis activity"/>
    <property type="evidence" value="ECO:0007669"/>
    <property type="project" value="InterPro"/>
</dbReference>
<dbReference type="Gene3D" id="3.40.50.300">
    <property type="entry name" value="P-loop containing nucleotide triphosphate hydrolases"/>
    <property type="match status" value="1"/>
</dbReference>
<dbReference type="PANTHER" id="PTHR43394">
    <property type="entry name" value="ATP-DEPENDENT PERMEASE MDL1, MITOCHONDRIAL"/>
    <property type="match status" value="1"/>
</dbReference>
<protein>
    <submittedName>
        <fullName evidence="10">ABC transporter ATP-binding protein/permease</fullName>
    </submittedName>
</protein>
<dbReference type="PANTHER" id="PTHR43394:SF1">
    <property type="entry name" value="ATP-BINDING CASSETTE SUB-FAMILY B MEMBER 10, MITOCHONDRIAL"/>
    <property type="match status" value="1"/>
</dbReference>
<dbReference type="SUPFAM" id="SSF52540">
    <property type="entry name" value="P-loop containing nucleoside triphosphate hydrolases"/>
    <property type="match status" value="1"/>
</dbReference>
<dbReference type="SMART" id="SM00382">
    <property type="entry name" value="AAA"/>
    <property type="match status" value="1"/>
</dbReference>
<dbReference type="RefSeq" id="WP_280651770.1">
    <property type="nucleotide sequence ID" value="NZ_JANQDL010000064.1"/>
</dbReference>
<dbReference type="PROSITE" id="PS00211">
    <property type="entry name" value="ABC_TRANSPORTER_1"/>
    <property type="match status" value="1"/>
</dbReference>
<dbReference type="GO" id="GO:0005886">
    <property type="term" value="C:plasma membrane"/>
    <property type="evidence" value="ECO:0007669"/>
    <property type="project" value="UniProtKB-SubCell"/>
</dbReference>
<dbReference type="InterPro" id="IPR017871">
    <property type="entry name" value="ABC_transporter-like_CS"/>
</dbReference>
<dbReference type="InterPro" id="IPR039421">
    <property type="entry name" value="Type_1_exporter"/>
</dbReference>
<proteinExistence type="predicted"/>
<dbReference type="InterPro" id="IPR036640">
    <property type="entry name" value="ABC1_TM_sf"/>
</dbReference>
<evidence type="ECO:0000256" key="4">
    <source>
        <dbReference type="ARBA" id="ARBA00022840"/>
    </source>
</evidence>
<dbReference type="InterPro" id="IPR003593">
    <property type="entry name" value="AAA+_ATPase"/>
</dbReference>
<name>A0AA43GYP2_9CYAN</name>
<dbReference type="InterPro" id="IPR027417">
    <property type="entry name" value="P-loop_NTPase"/>
</dbReference>
<dbReference type="Proteomes" id="UP001159370">
    <property type="component" value="Unassembled WGS sequence"/>
</dbReference>
<comment type="caution">
    <text evidence="10">The sequence shown here is derived from an EMBL/GenBank/DDBJ whole genome shotgun (WGS) entry which is preliminary data.</text>
</comment>
<dbReference type="GO" id="GO:0015421">
    <property type="term" value="F:ABC-type oligopeptide transporter activity"/>
    <property type="evidence" value="ECO:0007669"/>
    <property type="project" value="TreeGrafter"/>
</dbReference>
<feature type="transmembrane region" description="Helical" evidence="7">
    <location>
        <begin position="76"/>
        <end position="96"/>
    </location>
</feature>
<evidence type="ECO:0000256" key="6">
    <source>
        <dbReference type="ARBA" id="ARBA00023136"/>
    </source>
</evidence>
<evidence type="ECO:0000313" key="10">
    <source>
        <dbReference type="EMBL" id="MDH6063938.1"/>
    </source>
</evidence>
<keyword evidence="5 7" id="KW-1133">Transmembrane helix</keyword>
<organism evidence="10 11">
    <name type="scientific">Umezakia ovalisporum FSS-62</name>
    <dbReference type="NCBI Taxonomy" id="2971776"/>
    <lineage>
        <taxon>Bacteria</taxon>
        <taxon>Bacillati</taxon>
        <taxon>Cyanobacteriota</taxon>
        <taxon>Cyanophyceae</taxon>
        <taxon>Nostocales</taxon>
        <taxon>Nodulariaceae</taxon>
        <taxon>Umezakia</taxon>
    </lineage>
</organism>
<dbReference type="PROSITE" id="PS50929">
    <property type="entry name" value="ABC_TM1F"/>
    <property type="match status" value="1"/>
</dbReference>